<dbReference type="InterPro" id="IPR000719">
    <property type="entry name" value="Prot_kinase_dom"/>
</dbReference>
<feature type="compositionally biased region" description="Basic and acidic residues" evidence="7">
    <location>
        <begin position="964"/>
        <end position="973"/>
    </location>
</feature>
<dbReference type="GO" id="GO:0004683">
    <property type="term" value="F:calcium/calmodulin-dependent protein kinase activity"/>
    <property type="evidence" value="ECO:0007669"/>
    <property type="project" value="UniProtKB-EC"/>
</dbReference>
<feature type="region of interest" description="Disordered" evidence="7">
    <location>
        <begin position="606"/>
        <end position="710"/>
    </location>
</feature>
<dbReference type="SUPFAM" id="SSF47473">
    <property type="entry name" value="EF-hand"/>
    <property type="match status" value="1"/>
</dbReference>
<evidence type="ECO:0000256" key="3">
    <source>
        <dbReference type="ARBA" id="ARBA00022741"/>
    </source>
</evidence>
<dbReference type="PROSITE" id="PS00107">
    <property type="entry name" value="PROTEIN_KINASE_ATP"/>
    <property type="match status" value="1"/>
</dbReference>
<dbReference type="EMBL" id="AHZU02000778">
    <property type="protein sequence ID" value="KFG40374.1"/>
    <property type="molecule type" value="Genomic_DNA"/>
</dbReference>
<dbReference type="Gene3D" id="1.10.510.10">
    <property type="entry name" value="Transferase(Phosphotransferase) domain 1"/>
    <property type="match status" value="2"/>
</dbReference>
<feature type="region of interest" description="Disordered" evidence="7">
    <location>
        <begin position="414"/>
        <end position="483"/>
    </location>
</feature>
<dbReference type="OrthoDB" id="330037at2759"/>
<feature type="binding site" evidence="6">
    <location>
        <position position="588"/>
    </location>
    <ligand>
        <name>ATP</name>
        <dbReference type="ChEBI" id="CHEBI:30616"/>
    </ligand>
</feature>
<dbReference type="SUPFAM" id="SSF56112">
    <property type="entry name" value="Protein kinase-like (PK-like)"/>
    <property type="match status" value="1"/>
</dbReference>
<dbReference type="Gene3D" id="3.30.200.20">
    <property type="entry name" value="Phosphorylase Kinase, domain 1"/>
    <property type="match status" value="1"/>
</dbReference>
<protein>
    <submittedName>
        <fullName evidence="9">Protein kinase (Incomplete catalytic triad)</fullName>
        <ecNumber evidence="9">2.7.11.17</ecNumber>
    </submittedName>
</protein>
<feature type="compositionally biased region" description="Polar residues" evidence="7">
    <location>
        <begin position="468"/>
        <end position="483"/>
    </location>
</feature>
<feature type="compositionally biased region" description="Basic and acidic residues" evidence="7">
    <location>
        <begin position="428"/>
        <end position="437"/>
    </location>
</feature>
<evidence type="ECO:0000256" key="5">
    <source>
        <dbReference type="ARBA" id="ARBA00022840"/>
    </source>
</evidence>
<evidence type="ECO:0000313" key="9">
    <source>
        <dbReference type="EMBL" id="KFG40374.1"/>
    </source>
</evidence>
<sequence length="1431" mass="158685">MDDIIASSSPEASSALDWLASVRRREQSLHCNSLYCPETTSSRKTTFAPPKTPLSSAQKPQCNSKKHADPKNASSLPSQSRTPGGALVYRKCVEKKDASKGKKRDSASEEREAKQWLFQENPQVYQAVHSLCLQRDREKRVLHTQRKQPPASSPSPPERADNGAVFRREFEKSDKTTENRLKASKGTARGRDNGLRKVLDQGFPGVPDLPLKFDSKCSDTLRKPETRRDPEREDVAFPAERTVVTLWRIPHHGDRTIAKALMPKSAGGLLYRVLSGGEVVWFPIPSRTNALCVSREGPFSIQPPEVSRILKEMSQNGCLPAAGNTLLFSASCQIHRLNNTERSTDAALHFSGTEDQGDSEDVKTTWEKTGNATLLEHAIKAKRLPPSSSNVPIAACLYTSSSSTLLPLCHVPAPRRSSSSHLAHPKQKASDLLHGPERVCTFSHATITHDGSKSSPSKTAETHKKVKSSQPLTATDVHSTNWQVDVEKDMSEGKDHESNGELCLCEVALSASTTAGTSESTQSSSFAGTAEIFSQPSLASLVKFAGRATRVEGRQRMYRNTSTVLGHGFSGDVKIFKHRKTQEVFALKTVLNEEERMQRGWRFCSWRGRRTSPGSCPEGTLLGDSQKSGKKGNGKTQRNVGSGENVDTLGDPAGQRVATDADNMRETTESTGRHATESRRPRGCGGEATRGKPEEPKTTRKKFAKAEEKDKEMKRDLQAIMGEGVYACLSADHPAIIKLVEFIEDDEGVHLIMPVCKGGPLSRASLRRLLGPKPSDPAMTLHSAEKLDQADGDVTAFSPWQSEKTEEERRWKSWERVAKKFTWQILKALRHLHTQGIIHRDVKAQNFLLVEPSHPRLLLIDFGFSLFTSTNALNHPDEGTFSELKERILQSSKSGQETSRSGPSFSQQLHPPQDLPYLPQTKVNPETPEPSQEREKEDSSPPPANATLPPRNPTKHPSAAAVTYEERSPELKRGRCGNEMPPRREKNHICLGESAAKNAGELPPQTGGKNPRREELPFTGDAYFLSCMTRNTWRGPSALLSKRIVGTPGLHPPEVLRHTSYTPATDMWGLGLVINALLTGTLMPGLASSGNLLFDEMHDRVLSPACRDFLERCLRRRQKLRITATEALFHPWLQEERQAEDAKIRLLVHCAQNTDSSIHKMIDNLRSFPLQSLFHRLFYLLLAYALPPSEVPEEVEVLFYAFDKSKRGMVFYDDFVSTLKTLDLSIRNPEALEIFTSMYTSTRTVYSSQGCCLHQAVHALEFTPFLAGVMDKQVLLHANSLRRIFCRLDPSRKGTVAVSQVISLLGSEGRLRDELRHYLEDMGIEARGSFSFEDLAIALAKKNGLRTIGSSSANLVRQQAILSLPGERCRSSQHGKNVCSSNCLGRLLLKPLSFFSASLSPRGRKRREGTKGFLGGGGLRSERMFEMPEFP</sequence>
<evidence type="ECO:0000256" key="1">
    <source>
        <dbReference type="ARBA" id="ARBA00022527"/>
    </source>
</evidence>
<dbReference type="InterPro" id="IPR017441">
    <property type="entry name" value="Protein_kinase_ATP_BS"/>
</dbReference>
<dbReference type="InterPro" id="IPR050205">
    <property type="entry name" value="CDPK_Ser/Thr_kinases"/>
</dbReference>
<reference evidence="9 10" key="1">
    <citation type="submission" date="2014-02" db="EMBL/GenBank/DDBJ databases">
        <authorList>
            <person name="Sibley D."/>
            <person name="Venepally P."/>
            <person name="Karamycheva S."/>
            <person name="Hadjithomas M."/>
            <person name="Khan A."/>
            <person name="Brunk B."/>
            <person name="Roos D."/>
            <person name="Caler E."/>
            <person name="Lorenzi H."/>
        </authorList>
    </citation>
    <scope>NUCLEOTIDE SEQUENCE [LARGE SCALE GENOMIC DNA]</scope>
    <source>
        <strain evidence="9 10">GAB2-2007-GAL-DOM2</strain>
    </source>
</reference>
<feature type="region of interest" description="Disordered" evidence="7">
    <location>
        <begin position="889"/>
        <end position="984"/>
    </location>
</feature>
<dbReference type="PANTHER" id="PTHR24349">
    <property type="entry name" value="SERINE/THREONINE-PROTEIN KINASE"/>
    <property type="match status" value="1"/>
</dbReference>
<accession>A0A086K7K6</accession>
<evidence type="ECO:0000256" key="6">
    <source>
        <dbReference type="PROSITE-ProRule" id="PRU10141"/>
    </source>
</evidence>
<gene>
    <name evidence="9" type="ORF">TGDOM2_212970</name>
</gene>
<feature type="region of interest" description="Disordered" evidence="7">
    <location>
        <begin position="140"/>
        <end position="203"/>
    </location>
</feature>
<dbReference type="InterPro" id="IPR011992">
    <property type="entry name" value="EF-hand-dom_pair"/>
</dbReference>
<dbReference type="Gene3D" id="1.10.238.10">
    <property type="entry name" value="EF-hand"/>
    <property type="match status" value="2"/>
</dbReference>
<evidence type="ECO:0000256" key="7">
    <source>
        <dbReference type="SAM" id="MobiDB-lite"/>
    </source>
</evidence>
<name>A0A086K7K6_TOXGO</name>
<feature type="compositionally biased region" description="Basic and acidic residues" evidence="7">
    <location>
        <begin position="662"/>
        <end position="680"/>
    </location>
</feature>
<dbReference type="PROSITE" id="PS00108">
    <property type="entry name" value="PROTEIN_KINASE_ST"/>
    <property type="match status" value="1"/>
</dbReference>
<evidence type="ECO:0000256" key="2">
    <source>
        <dbReference type="ARBA" id="ARBA00022679"/>
    </source>
</evidence>
<dbReference type="VEuPathDB" id="ToxoDB:TGDOM2_212970"/>
<keyword evidence="4 9" id="KW-0418">Kinase</keyword>
<feature type="compositionally biased region" description="Basic and acidic residues" evidence="7">
    <location>
        <begin position="189"/>
        <end position="199"/>
    </location>
</feature>
<keyword evidence="2 9" id="KW-0808">Transferase</keyword>
<dbReference type="SMART" id="SM00220">
    <property type="entry name" value="S_TKc"/>
    <property type="match status" value="1"/>
</dbReference>
<organism evidence="9 10">
    <name type="scientific">Toxoplasma gondii GAB2-2007-GAL-DOM2</name>
    <dbReference type="NCBI Taxonomy" id="1130820"/>
    <lineage>
        <taxon>Eukaryota</taxon>
        <taxon>Sar</taxon>
        <taxon>Alveolata</taxon>
        <taxon>Apicomplexa</taxon>
        <taxon>Conoidasida</taxon>
        <taxon>Coccidia</taxon>
        <taxon>Eucoccidiorida</taxon>
        <taxon>Eimeriorina</taxon>
        <taxon>Sarcocystidae</taxon>
        <taxon>Toxoplasma</taxon>
    </lineage>
</organism>
<keyword evidence="5 6" id="KW-0067">ATP-binding</keyword>
<dbReference type="Proteomes" id="UP000028837">
    <property type="component" value="Unassembled WGS sequence"/>
</dbReference>
<dbReference type="Pfam" id="PF00069">
    <property type="entry name" value="Pkinase"/>
    <property type="match status" value="2"/>
</dbReference>
<feature type="compositionally biased region" description="Basic and acidic residues" evidence="7">
    <location>
        <begin position="689"/>
        <end position="710"/>
    </location>
</feature>
<keyword evidence="3 6" id="KW-0547">Nucleotide-binding</keyword>
<evidence type="ECO:0000256" key="4">
    <source>
        <dbReference type="ARBA" id="ARBA00022777"/>
    </source>
</evidence>
<evidence type="ECO:0000313" key="10">
    <source>
        <dbReference type="Proteomes" id="UP000028837"/>
    </source>
</evidence>
<dbReference type="InterPro" id="IPR008271">
    <property type="entry name" value="Ser/Thr_kinase_AS"/>
</dbReference>
<dbReference type="PROSITE" id="PS50011">
    <property type="entry name" value="PROTEIN_KINASE_DOM"/>
    <property type="match status" value="1"/>
</dbReference>
<comment type="caution">
    <text evidence="9">The sequence shown here is derived from an EMBL/GenBank/DDBJ whole genome shotgun (WGS) entry which is preliminary data.</text>
</comment>
<feature type="compositionally biased region" description="Polar residues" evidence="7">
    <location>
        <begin position="72"/>
        <end position="82"/>
    </location>
</feature>
<dbReference type="EC" id="2.7.11.17" evidence="9"/>
<feature type="compositionally biased region" description="Polar residues" evidence="7">
    <location>
        <begin position="53"/>
        <end position="63"/>
    </location>
</feature>
<feature type="region of interest" description="Disordered" evidence="7">
    <location>
        <begin position="36"/>
        <end position="108"/>
    </location>
</feature>
<dbReference type="InterPro" id="IPR011009">
    <property type="entry name" value="Kinase-like_dom_sf"/>
</dbReference>
<feature type="domain" description="Protein kinase" evidence="8">
    <location>
        <begin position="559"/>
        <end position="1133"/>
    </location>
</feature>
<keyword evidence="1" id="KW-0723">Serine/threonine-protein kinase</keyword>
<feature type="compositionally biased region" description="Polar residues" evidence="7">
    <location>
        <begin position="889"/>
        <end position="910"/>
    </location>
</feature>
<dbReference type="GO" id="GO:0005524">
    <property type="term" value="F:ATP binding"/>
    <property type="evidence" value="ECO:0007669"/>
    <property type="project" value="UniProtKB-UniRule"/>
</dbReference>
<feature type="compositionally biased region" description="Basic and acidic residues" evidence="7">
    <location>
        <begin position="158"/>
        <end position="181"/>
    </location>
</feature>
<proteinExistence type="predicted"/>
<feature type="compositionally biased region" description="Basic and acidic residues" evidence="7">
    <location>
        <begin position="91"/>
        <end position="108"/>
    </location>
</feature>
<evidence type="ECO:0000259" key="8">
    <source>
        <dbReference type="PROSITE" id="PS50011"/>
    </source>
</evidence>